<gene>
    <name evidence="2" type="ORF">SAMN04487966_11136</name>
</gene>
<organism evidence="2 3">
    <name type="scientific">Micrococcus terreus</name>
    <dbReference type="NCBI Taxonomy" id="574650"/>
    <lineage>
        <taxon>Bacteria</taxon>
        <taxon>Bacillati</taxon>
        <taxon>Actinomycetota</taxon>
        <taxon>Actinomycetes</taxon>
        <taxon>Micrococcales</taxon>
        <taxon>Micrococcaceae</taxon>
        <taxon>Micrococcus</taxon>
    </lineage>
</organism>
<dbReference type="InterPro" id="IPR036610">
    <property type="entry name" value="PEBP-like_sf"/>
</dbReference>
<evidence type="ECO:0008006" key="4">
    <source>
        <dbReference type="Google" id="ProtNLM"/>
    </source>
</evidence>
<dbReference type="RefSeq" id="WP_218154343.1">
    <property type="nucleotide sequence ID" value="NZ_FPCG01000011.1"/>
</dbReference>
<dbReference type="SUPFAM" id="SSF49777">
    <property type="entry name" value="PEBP-like"/>
    <property type="match status" value="1"/>
</dbReference>
<dbReference type="AlphaFoldDB" id="A0A1I7MR76"/>
<evidence type="ECO:0000313" key="3">
    <source>
        <dbReference type="Proteomes" id="UP000198881"/>
    </source>
</evidence>
<proteinExistence type="inferred from homology"/>
<dbReference type="PANTHER" id="PTHR30289:SF1">
    <property type="entry name" value="PEBP (PHOSPHATIDYLETHANOLAMINE-BINDING PROTEIN) FAMILY PROTEIN"/>
    <property type="match status" value="1"/>
</dbReference>
<dbReference type="PANTHER" id="PTHR30289">
    <property type="entry name" value="UNCHARACTERIZED PROTEIN YBCL-RELATED"/>
    <property type="match status" value="1"/>
</dbReference>
<sequence length="187" mass="19447">MSSIDPTGIQGNDPFARLKDVPQFTVTSTTVQHGQEWPAAQYSEGSGHEGAQDVSPQLSWSGAPEGTKSYAVTVVDPDAPTMTGFRHWSVVNIPADVTELAEGAGSADGSALPEGAFQLDHDGGAPGFMGAAPPAGHGPHRYFIVVFALDTEDLGIEKDATGTFFGFNVFGHTIGRASLVVTGETSE</sequence>
<dbReference type="InterPro" id="IPR008914">
    <property type="entry name" value="PEBP"/>
</dbReference>
<keyword evidence="3" id="KW-1185">Reference proteome</keyword>
<dbReference type="Pfam" id="PF01161">
    <property type="entry name" value="PBP"/>
    <property type="match status" value="1"/>
</dbReference>
<dbReference type="EMBL" id="FPCG01000011">
    <property type="protein sequence ID" value="SFV24442.1"/>
    <property type="molecule type" value="Genomic_DNA"/>
</dbReference>
<evidence type="ECO:0000256" key="1">
    <source>
        <dbReference type="ARBA" id="ARBA00007120"/>
    </source>
</evidence>
<reference evidence="2 3" key="1">
    <citation type="submission" date="2016-10" db="EMBL/GenBank/DDBJ databases">
        <authorList>
            <person name="de Groot N.N."/>
        </authorList>
    </citation>
    <scope>NUCLEOTIDE SEQUENCE [LARGE SCALE GENOMIC DNA]</scope>
    <source>
        <strain evidence="2 3">CGMCC 1.7054</strain>
    </source>
</reference>
<dbReference type="Proteomes" id="UP000198881">
    <property type="component" value="Unassembled WGS sequence"/>
</dbReference>
<dbReference type="STRING" id="574650.SAMN04487966_11136"/>
<accession>A0A1I7MR76</accession>
<dbReference type="InterPro" id="IPR005247">
    <property type="entry name" value="YbhB_YbcL/LppC-like"/>
</dbReference>
<comment type="similarity">
    <text evidence="1">Belongs to the UPF0098 family.</text>
</comment>
<dbReference type="Gene3D" id="3.90.280.10">
    <property type="entry name" value="PEBP-like"/>
    <property type="match status" value="1"/>
</dbReference>
<dbReference type="NCBIfam" id="TIGR00481">
    <property type="entry name" value="YbhB/YbcL family Raf kinase inhibitor-like protein"/>
    <property type="match status" value="1"/>
</dbReference>
<dbReference type="CDD" id="cd00865">
    <property type="entry name" value="PEBP_bact_arch"/>
    <property type="match status" value="1"/>
</dbReference>
<name>A0A1I7MR76_9MICC</name>
<protein>
    <recommendedName>
        <fullName evidence="4">Phospholipid-binding protein, PBP family</fullName>
    </recommendedName>
</protein>
<evidence type="ECO:0000313" key="2">
    <source>
        <dbReference type="EMBL" id="SFV24442.1"/>
    </source>
</evidence>